<dbReference type="PROSITE" id="PS00061">
    <property type="entry name" value="ADH_SHORT"/>
    <property type="match status" value="1"/>
</dbReference>
<dbReference type="PANTHER" id="PTHR42879">
    <property type="entry name" value="3-OXOACYL-(ACYL-CARRIER-PROTEIN) REDUCTASE"/>
    <property type="match status" value="1"/>
</dbReference>
<dbReference type="InterPro" id="IPR050259">
    <property type="entry name" value="SDR"/>
</dbReference>
<organism evidence="2">
    <name type="scientific">marine metagenome</name>
    <dbReference type="NCBI Taxonomy" id="408172"/>
    <lineage>
        <taxon>unclassified sequences</taxon>
        <taxon>metagenomes</taxon>
        <taxon>ecological metagenomes</taxon>
    </lineage>
</organism>
<dbReference type="SUPFAM" id="SSF51735">
    <property type="entry name" value="NAD(P)-binding Rossmann-fold domains"/>
    <property type="match status" value="1"/>
</dbReference>
<dbReference type="InterPro" id="IPR002347">
    <property type="entry name" value="SDR_fam"/>
</dbReference>
<dbReference type="EMBL" id="UINC01111034">
    <property type="protein sequence ID" value="SVC78948.1"/>
    <property type="molecule type" value="Genomic_DNA"/>
</dbReference>
<accession>A0A382Q1Z8</accession>
<reference evidence="2" key="1">
    <citation type="submission" date="2018-05" db="EMBL/GenBank/DDBJ databases">
        <authorList>
            <person name="Lanie J.A."/>
            <person name="Ng W.-L."/>
            <person name="Kazmierczak K.M."/>
            <person name="Andrzejewski T.M."/>
            <person name="Davidsen T.M."/>
            <person name="Wayne K.J."/>
            <person name="Tettelin H."/>
            <person name="Glass J.I."/>
            <person name="Rusch D."/>
            <person name="Podicherti R."/>
            <person name="Tsui H.-C.T."/>
            <person name="Winkler M.E."/>
        </authorList>
    </citation>
    <scope>NUCLEOTIDE SEQUENCE</scope>
</reference>
<evidence type="ECO:0000313" key="2">
    <source>
        <dbReference type="EMBL" id="SVC78948.1"/>
    </source>
</evidence>
<dbReference type="Gene3D" id="3.40.50.720">
    <property type="entry name" value="NAD(P)-binding Rossmann-like Domain"/>
    <property type="match status" value="1"/>
</dbReference>
<name>A0A382Q1Z8_9ZZZZ</name>
<sequence>MENSDYRTVLVTGAASGIGRNIAEAFLRDGSKVHICDSSEPFVSDFLEANPMATATIADVSDNDGVERTFEDLEKHYGGLDTLILNAGIAGPTGAVEEITTDEWERCLAVNLSGSFYLVRLAVPLLKQRGSGCIITIASNAGLFGCPYRSPYVASKWAMIGLMKTWAMELGPHNIRVNAVCPTAVEGPRIEGVIARDAEKRDLTTKEIRDVYERQSSMRTFVTADDVSEMVLFIASDRCARISGQAIAVDGNTETLANWLDN</sequence>
<protein>
    <recommendedName>
        <fullName evidence="3">3-oxoacyl-[acyl-carrier-protein] reductase</fullName>
    </recommendedName>
</protein>
<dbReference type="Pfam" id="PF13561">
    <property type="entry name" value="adh_short_C2"/>
    <property type="match status" value="1"/>
</dbReference>
<dbReference type="CDD" id="cd05233">
    <property type="entry name" value="SDR_c"/>
    <property type="match status" value="1"/>
</dbReference>
<dbReference type="InterPro" id="IPR020904">
    <property type="entry name" value="Sc_DH/Rdtase_CS"/>
</dbReference>
<dbReference type="AlphaFoldDB" id="A0A382Q1Z8"/>
<evidence type="ECO:0008006" key="3">
    <source>
        <dbReference type="Google" id="ProtNLM"/>
    </source>
</evidence>
<dbReference type="InterPro" id="IPR036291">
    <property type="entry name" value="NAD(P)-bd_dom_sf"/>
</dbReference>
<dbReference type="GO" id="GO:0032787">
    <property type="term" value="P:monocarboxylic acid metabolic process"/>
    <property type="evidence" value="ECO:0007669"/>
    <property type="project" value="UniProtKB-ARBA"/>
</dbReference>
<evidence type="ECO:0000256" key="1">
    <source>
        <dbReference type="ARBA" id="ARBA00006484"/>
    </source>
</evidence>
<dbReference type="PRINTS" id="PR00080">
    <property type="entry name" value="SDRFAMILY"/>
</dbReference>
<gene>
    <name evidence="2" type="ORF">METZ01_LOCUS331802</name>
</gene>
<dbReference type="PANTHER" id="PTHR42879:SF2">
    <property type="entry name" value="3-OXOACYL-[ACYL-CARRIER-PROTEIN] REDUCTASE FABG"/>
    <property type="match status" value="1"/>
</dbReference>
<dbReference type="PRINTS" id="PR00081">
    <property type="entry name" value="GDHRDH"/>
</dbReference>
<proteinExistence type="inferred from homology"/>
<comment type="similarity">
    <text evidence="1">Belongs to the short-chain dehydrogenases/reductases (SDR) family.</text>
</comment>
<dbReference type="NCBIfam" id="NF009466">
    <property type="entry name" value="PRK12826.1-2"/>
    <property type="match status" value="1"/>
</dbReference>
<dbReference type="FunFam" id="3.40.50.720:FF:000084">
    <property type="entry name" value="Short-chain dehydrogenase reductase"/>
    <property type="match status" value="1"/>
</dbReference>